<evidence type="ECO:0008006" key="4">
    <source>
        <dbReference type="Google" id="ProtNLM"/>
    </source>
</evidence>
<proteinExistence type="predicted"/>
<gene>
    <name evidence="2" type="ORF">SAMN04489842_0732</name>
</gene>
<name>A0A1H1AL90_NATTX</name>
<feature type="compositionally biased region" description="Basic and acidic residues" evidence="1">
    <location>
        <begin position="458"/>
        <end position="477"/>
    </location>
</feature>
<accession>A0A1H1AL90</accession>
<dbReference type="InterPro" id="IPR027417">
    <property type="entry name" value="P-loop_NTPase"/>
</dbReference>
<dbReference type="SUPFAM" id="SSF52540">
    <property type="entry name" value="P-loop containing nucleoside triphosphate hydrolases"/>
    <property type="match status" value="1"/>
</dbReference>
<reference evidence="3" key="1">
    <citation type="submission" date="2016-10" db="EMBL/GenBank/DDBJ databases">
        <authorList>
            <person name="Varghese N."/>
            <person name="Submissions S."/>
        </authorList>
    </citation>
    <scope>NUCLEOTIDE SEQUENCE [LARGE SCALE GENOMIC DNA]</scope>
    <source>
        <strain evidence="3">DSM 24767</strain>
    </source>
</reference>
<dbReference type="RefSeq" id="WP_211704962.1">
    <property type="nucleotide sequence ID" value="NZ_FNLC01000001.1"/>
</dbReference>
<dbReference type="PANTHER" id="PTHR30121:SF6">
    <property type="entry name" value="SLR6007 PROTEIN"/>
    <property type="match status" value="1"/>
</dbReference>
<dbReference type="Gene3D" id="3.40.50.300">
    <property type="entry name" value="P-loop containing nucleotide triphosphate hydrolases"/>
    <property type="match status" value="2"/>
</dbReference>
<evidence type="ECO:0000313" key="2">
    <source>
        <dbReference type="EMBL" id="SDQ40449.1"/>
    </source>
</evidence>
<organism evidence="2 3">
    <name type="scientific">Natronobacterium texcoconense</name>
    <dbReference type="NCBI Taxonomy" id="1095778"/>
    <lineage>
        <taxon>Archaea</taxon>
        <taxon>Methanobacteriati</taxon>
        <taxon>Methanobacteriota</taxon>
        <taxon>Stenosarchaea group</taxon>
        <taxon>Halobacteria</taxon>
        <taxon>Halobacteriales</taxon>
        <taxon>Natrialbaceae</taxon>
        <taxon>Natronobacterium</taxon>
    </lineage>
</organism>
<dbReference type="AlphaFoldDB" id="A0A1H1AL90"/>
<dbReference type="PANTHER" id="PTHR30121">
    <property type="entry name" value="UNCHARACTERIZED PROTEIN YJGR-RELATED"/>
    <property type="match status" value="1"/>
</dbReference>
<dbReference type="Proteomes" id="UP000198848">
    <property type="component" value="Unassembled WGS sequence"/>
</dbReference>
<keyword evidence="3" id="KW-1185">Reference proteome</keyword>
<dbReference type="EMBL" id="FNLC01000001">
    <property type="protein sequence ID" value="SDQ40449.1"/>
    <property type="molecule type" value="Genomic_DNA"/>
</dbReference>
<sequence length="667" mass="76525">MRRTRDHPRVERLLRLADDLEITDPQIDQLLKAAMVSSSRSIIYDALTIFAAKAAEQQHYPFPDDAHCGSVHLGETPRNRLVGIGPDDLTKHLLAVGQSGSGKTTLFYNLMSQLEAPFWSFDLKQDYRHLIHEYDDLLVLPWSELKFNPLKPPDGVPLLRWAQVFAEIFGHATALLSGSKNYLLKHVVNLYKLYDLFNDRSPPYPSLHELELLMWDENINYVRKTSNYRDTVLNRLEAMNLVAGTVFDCSHGPSLDTLLDRNIVFEFDGLSRDLQNFLMEILFASVYEYRLAQNQRDTGLEHVFFLDEGKQVFSVYKERQDAAGIPEIDQLTAKMREFGEGLVVADQEASKLTDSIKANTDTKVLLPTSDQKQFRAIAESMALSDRQQAFAQRLEVGEAIVQVGNRDPVPVHLRNYSVEKTITDQELEKYQREAWQQLSCEPREIAPRLDHILSAGQKGERAKTGSSDGHGEEEVSRDAERLLKDVVEYPFKPLLGRYQQFPSRYKGNKLKNELVDHGLVIERKVKGGDQRKLLELTQHGQEYVEDNLDVDPGFEGRGGIVHRYWQHRIKDRFEEAGWTAELERDDADVYVSMGNTGLAVEVAMENKPRELEHVEKHLENDIAVWIICRTEIVKKGLRQRIAERDIPRDQITFHLFQDFSETSSLPE</sequence>
<evidence type="ECO:0000256" key="1">
    <source>
        <dbReference type="SAM" id="MobiDB-lite"/>
    </source>
</evidence>
<dbReference type="STRING" id="1095778.SAMN04489842_0732"/>
<feature type="region of interest" description="Disordered" evidence="1">
    <location>
        <begin position="455"/>
        <end position="477"/>
    </location>
</feature>
<dbReference type="OrthoDB" id="10575at2157"/>
<dbReference type="InterPro" id="IPR051162">
    <property type="entry name" value="T4SS_component"/>
</dbReference>
<protein>
    <recommendedName>
        <fullName evidence="4">ATP-binding protein</fullName>
    </recommendedName>
</protein>
<evidence type="ECO:0000313" key="3">
    <source>
        <dbReference type="Proteomes" id="UP000198848"/>
    </source>
</evidence>